<dbReference type="STRING" id="2017.SAMN05444320_101854"/>
<reference evidence="7 8" key="1">
    <citation type="submission" date="2016-11" db="EMBL/GenBank/DDBJ databases">
        <authorList>
            <person name="Jaros S."/>
            <person name="Januszkiewicz K."/>
            <person name="Wedrychowicz H."/>
        </authorList>
    </citation>
    <scope>NUCLEOTIDE SEQUENCE [LARGE SCALE GENOMIC DNA]</scope>
    <source>
        <strain evidence="7 8">DSM 44523</strain>
    </source>
</reference>
<proteinExistence type="predicted"/>
<sequence length="407" mass="41929">MIVARYREVLSLPGLRALLLVAILARLPVSAVGVTLTMHVALTLDRGYGAAGAVAAASTVGAALGNPLMGRLTDRYGVRPVLALTTTAQCVTWLVAPWLPYGALLVLGLFAGLLALPVFGVVRQSLAAMVPEEQRRAAYSLDSMSVELSFAVGPALGVLLSTQISSRLSMLAIAGAMLLAGLLLYLLNPPVRSAAELAGAPEVVSRRSWLTPRLIVVLCASTGATVVLSGTDVAIVALLQPRGEVSWAGLVIAMWCLWSLLGGFVHGAVRRPLPLAALLAVLCVATVPVGMAEHWWLLALALLPAGLACAPTLAASSDHVSRLAPPSARGEAMGLHGSALTIGSAMGAPLVGFVVDRAPHPGWGFVAAGVGGLVIGLVGLLVWFFGRDRGAPAVPREVATTAQQTVY</sequence>
<evidence type="ECO:0000256" key="2">
    <source>
        <dbReference type="ARBA" id="ARBA00022692"/>
    </source>
</evidence>
<dbReference type="AlphaFoldDB" id="A0A1M4VR06"/>
<feature type="transmembrane region" description="Helical" evidence="5">
    <location>
        <begin position="361"/>
        <end position="386"/>
    </location>
</feature>
<dbReference type="PROSITE" id="PS50850">
    <property type="entry name" value="MFS"/>
    <property type="match status" value="1"/>
</dbReference>
<dbReference type="InterPro" id="IPR036259">
    <property type="entry name" value="MFS_trans_sf"/>
</dbReference>
<feature type="transmembrane region" description="Helical" evidence="5">
    <location>
        <begin position="245"/>
        <end position="265"/>
    </location>
</feature>
<feature type="domain" description="Major facilitator superfamily (MFS) profile" evidence="6">
    <location>
        <begin position="169"/>
        <end position="407"/>
    </location>
</feature>
<name>A0A1M4VR06_STRHI</name>
<feature type="transmembrane region" description="Helical" evidence="5">
    <location>
        <begin position="214"/>
        <end position="239"/>
    </location>
</feature>
<keyword evidence="3 5" id="KW-1133">Transmembrane helix</keyword>
<evidence type="ECO:0000313" key="8">
    <source>
        <dbReference type="Proteomes" id="UP000184501"/>
    </source>
</evidence>
<evidence type="ECO:0000256" key="4">
    <source>
        <dbReference type="ARBA" id="ARBA00023136"/>
    </source>
</evidence>
<feature type="transmembrane region" description="Helical" evidence="5">
    <location>
        <begin position="335"/>
        <end position="355"/>
    </location>
</feature>
<dbReference type="GO" id="GO:0022857">
    <property type="term" value="F:transmembrane transporter activity"/>
    <property type="evidence" value="ECO:0007669"/>
    <property type="project" value="InterPro"/>
</dbReference>
<feature type="transmembrane region" description="Helical" evidence="5">
    <location>
        <begin position="47"/>
        <end position="64"/>
    </location>
</feature>
<organism evidence="7 8">
    <name type="scientific">Streptoalloteichus hindustanus</name>
    <dbReference type="NCBI Taxonomy" id="2017"/>
    <lineage>
        <taxon>Bacteria</taxon>
        <taxon>Bacillati</taxon>
        <taxon>Actinomycetota</taxon>
        <taxon>Actinomycetes</taxon>
        <taxon>Pseudonocardiales</taxon>
        <taxon>Pseudonocardiaceae</taxon>
        <taxon>Streptoalloteichus</taxon>
    </lineage>
</organism>
<keyword evidence="4 5" id="KW-0472">Membrane</keyword>
<dbReference type="Pfam" id="PF07690">
    <property type="entry name" value="MFS_1"/>
    <property type="match status" value="1"/>
</dbReference>
<comment type="subcellular location">
    <subcellularLocation>
        <location evidence="1">Cell membrane</location>
        <topology evidence="1">Multi-pass membrane protein</topology>
    </subcellularLocation>
</comment>
<evidence type="ECO:0000256" key="3">
    <source>
        <dbReference type="ARBA" id="ARBA00022989"/>
    </source>
</evidence>
<gene>
    <name evidence="7" type="ORF">SAMN05444320_101854</name>
</gene>
<evidence type="ECO:0000313" key="7">
    <source>
        <dbReference type="EMBL" id="SHE71305.1"/>
    </source>
</evidence>
<feature type="transmembrane region" description="Helical" evidence="5">
    <location>
        <begin position="143"/>
        <end position="162"/>
    </location>
</feature>
<protein>
    <submittedName>
        <fullName evidence="7">Predicted arabinose efflux permease, MFS family</fullName>
    </submittedName>
</protein>
<dbReference type="Gene3D" id="1.20.1250.20">
    <property type="entry name" value="MFS general substrate transporter like domains"/>
    <property type="match status" value="2"/>
</dbReference>
<feature type="transmembrane region" description="Helical" evidence="5">
    <location>
        <begin position="101"/>
        <end position="122"/>
    </location>
</feature>
<evidence type="ECO:0000256" key="5">
    <source>
        <dbReference type="SAM" id="Phobius"/>
    </source>
</evidence>
<dbReference type="PANTHER" id="PTHR23542:SF1">
    <property type="entry name" value="MAJOR FACILITATOR SUPERFAMILY (MFS) PROFILE DOMAIN-CONTAINING PROTEIN"/>
    <property type="match status" value="1"/>
</dbReference>
<accession>A0A1M4VR06</accession>
<dbReference type="EMBL" id="FQVN01000001">
    <property type="protein sequence ID" value="SHE71305.1"/>
    <property type="molecule type" value="Genomic_DNA"/>
</dbReference>
<dbReference type="PANTHER" id="PTHR23542">
    <property type="match status" value="1"/>
</dbReference>
<dbReference type="SUPFAM" id="SSF103473">
    <property type="entry name" value="MFS general substrate transporter"/>
    <property type="match status" value="1"/>
</dbReference>
<dbReference type="Proteomes" id="UP000184501">
    <property type="component" value="Unassembled WGS sequence"/>
</dbReference>
<feature type="transmembrane region" description="Helical" evidence="5">
    <location>
        <begin position="76"/>
        <end position="95"/>
    </location>
</feature>
<keyword evidence="2 5" id="KW-0812">Transmembrane</keyword>
<evidence type="ECO:0000256" key="1">
    <source>
        <dbReference type="ARBA" id="ARBA00004651"/>
    </source>
</evidence>
<feature type="transmembrane region" description="Helical" evidence="5">
    <location>
        <begin position="272"/>
        <end position="289"/>
    </location>
</feature>
<evidence type="ECO:0000259" key="6">
    <source>
        <dbReference type="PROSITE" id="PS50850"/>
    </source>
</evidence>
<feature type="transmembrane region" description="Helical" evidence="5">
    <location>
        <begin position="168"/>
        <end position="187"/>
    </location>
</feature>
<dbReference type="InterPro" id="IPR011701">
    <property type="entry name" value="MFS"/>
</dbReference>
<keyword evidence="8" id="KW-1185">Reference proteome</keyword>
<dbReference type="InterPro" id="IPR020846">
    <property type="entry name" value="MFS_dom"/>
</dbReference>
<dbReference type="GO" id="GO:0005886">
    <property type="term" value="C:plasma membrane"/>
    <property type="evidence" value="ECO:0007669"/>
    <property type="project" value="UniProtKB-SubCell"/>
</dbReference>